<dbReference type="Proteomes" id="UP000241788">
    <property type="component" value="Unassembled WGS sequence"/>
</dbReference>
<name>A0A1N6YAD3_9GAMM</name>
<gene>
    <name evidence="2" type="ORF">SAMN05421546_2435</name>
</gene>
<dbReference type="AlphaFoldDB" id="A0A1N6YAD3"/>
<organism evidence="2 3">
    <name type="scientific">Solilutibacter tolerans</name>
    <dbReference type="NCBI Taxonomy" id="1604334"/>
    <lineage>
        <taxon>Bacteria</taxon>
        <taxon>Pseudomonadati</taxon>
        <taxon>Pseudomonadota</taxon>
        <taxon>Gammaproteobacteria</taxon>
        <taxon>Lysobacterales</taxon>
        <taxon>Lysobacteraceae</taxon>
        <taxon>Solilutibacter</taxon>
    </lineage>
</organism>
<protein>
    <submittedName>
        <fullName evidence="2">Uncharacterized protein</fullName>
    </submittedName>
</protein>
<dbReference type="OrthoDB" id="6024727at2"/>
<dbReference type="EMBL" id="FTLW01000006">
    <property type="protein sequence ID" value="SIR11429.1"/>
    <property type="molecule type" value="Genomic_DNA"/>
</dbReference>
<reference evidence="3" key="1">
    <citation type="submission" date="2017-01" db="EMBL/GenBank/DDBJ databases">
        <authorList>
            <person name="Varghese N."/>
            <person name="Submissions S."/>
        </authorList>
    </citation>
    <scope>NUCLEOTIDE SEQUENCE [LARGE SCALE GENOMIC DNA]</scope>
    <source>
        <strain evidence="3">UM1</strain>
    </source>
</reference>
<accession>A0A1N6YAD3</accession>
<evidence type="ECO:0000256" key="1">
    <source>
        <dbReference type="SAM" id="SignalP"/>
    </source>
</evidence>
<dbReference type="STRING" id="1604334.SAMN05421546_2435"/>
<feature type="signal peptide" evidence="1">
    <location>
        <begin position="1"/>
        <end position="22"/>
    </location>
</feature>
<proteinExistence type="predicted"/>
<feature type="chain" id="PRO_5012681380" evidence="1">
    <location>
        <begin position="23"/>
        <end position="145"/>
    </location>
</feature>
<keyword evidence="3" id="KW-1185">Reference proteome</keyword>
<evidence type="ECO:0000313" key="2">
    <source>
        <dbReference type="EMBL" id="SIR11429.1"/>
    </source>
</evidence>
<evidence type="ECO:0000313" key="3">
    <source>
        <dbReference type="Proteomes" id="UP000241788"/>
    </source>
</evidence>
<dbReference type="RefSeq" id="WP_076588567.1">
    <property type="nucleotide sequence ID" value="NZ_FTLW01000006.1"/>
</dbReference>
<keyword evidence="1" id="KW-0732">Signal</keyword>
<sequence length="145" mass="14698">MRRLMFPAAIAACMLAAPAVQAKDIHCNLKYNMEGGGAFYKRSTGDGVITCDNGQSMKVSIESKGGGLTFGSSKIVDGIGKFSPVLDIKDLIGGYATAEANAGGGSASKAQVVTKGSISLALTGKGTGRTIGVSFGSFIIKEAGK</sequence>